<gene>
    <name evidence="2" type="ORF">ACFQ4A_01845</name>
</gene>
<sequence>MNESIKVVVFRMGEQRYGVDIQNVLGIEKLQTITEVPQTSAFIKGVINLRGDITPVIDLKERLQLGEAEHAEHTRILIVNMNDIQVGLIVDAATDVMDIDLSSVEPAPEVINGVNDSFLRGVAKLEDNLLILLDLKYVLNFDEVNEVSEIIED</sequence>
<evidence type="ECO:0000313" key="3">
    <source>
        <dbReference type="Proteomes" id="UP001597178"/>
    </source>
</evidence>
<dbReference type="CDD" id="cd00732">
    <property type="entry name" value="CheW"/>
    <property type="match status" value="1"/>
</dbReference>
<proteinExistence type="predicted"/>
<dbReference type="Gene3D" id="2.40.50.180">
    <property type="entry name" value="CheA-289, Domain 4"/>
    <property type="match status" value="1"/>
</dbReference>
<evidence type="ECO:0000259" key="1">
    <source>
        <dbReference type="PROSITE" id="PS50851"/>
    </source>
</evidence>
<dbReference type="SMART" id="SM00260">
    <property type="entry name" value="CheW"/>
    <property type="match status" value="1"/>
</dbReference>
<feature type="domain" description="CheW-like" evidence="1">
    <location>
        <begin position="4"/>
        <end position="144"/>
    </location>
</feature>
<dbReference type="Pfam" id="PF01584">
    <property type="entry name" value="CheW"/>
    <property type="match status" value="1"/>
</dbReference>
<dbReference type="InterPro" id="IPR039315">
    <property type="entry name" value="CheW"/>
</dbReference>
<accession>A0ABW3ZRG8</accession>
<keyword evidence="3" id="KW-1185">Reference proteome</keyword>
<dbReference type="RefSeq" id="WP_382397127.1">
    <property type="nucleotide sequence ID" value="NZ_JBHTNH010000002.1"/>
</dbReference>
<dbReference type="PANTHER" id="PTHR22617:SF23">
    <property type="entry name" value="CHEMOTAXIS PROTEIN CHEW"/>
    <property type="match status" value="1"/>
</dbReference>
<organism evidence="2 3">
    <name type="scientific">Lentibacillus salinarum</name>
    <dbReference type="NCBI Taxonomy" id="446820"/>
    <lineage>
        <taxon>Bacteria</taxon>
        <taxon>Bacillati</taxon>
        <taxon>Bacillota</taxon>
        <taxon>Bacilli</taxon>
        <taxon>Bacillales</taxon>
        <taxon>Bacillaceae</taxon>
        <taxon>Lentibacillus</taxon>
    </lineage>
</organism>
<dbReference type="InterPro" id="IPR036061">
    <property type="entry name" value="CheW-like_dom_sf"/>
</dbReference>
<dbReference type="PANTHER" id="PTHR22617">
    <property type="entry name" value="CHEMOTAXIS SENSOR HISTIDINE KINASE-RELATED"/>
    <property type="match status" value="1"/>
</dbReference>
<dbReference type="Proteomes" id="UP001597178">
    <property type="component" value="Unassembled WGS sequence"/>
</dbReference>
<name>A0ABW3ZRG8_9BACI</name>
<dbReference type="InterPro" id="IPR002545">
    <property type="entry name" value="CheW-lke_dom"/>
</dbReference>
<dbReference type="PROSITE" id="PS50851">
    <property type="entry name" value="CHEW"/>
    <property type="match status" value="1"/>
</dbReference>
<evidence type="ECO:0000313" key="2">
    <source>
        <dbReference type="EMBL" id="MFD1360418.1"/>
    </source>
</evidence>
<dbReference type="EMBL" id="JBHTNH010000002">
    <property type="protein sequence ID" value="MFD1360418.1"/>
    <property type="molecule type" value="Genomic_DNA"/>
</dbReference>
<dbReference type="Gene3D" id="2.30.30.40">
    <property type="entry name" value="SH3 Domains"/>
    <property type="match status" value="1"/>
</dbReference>
<dbReference type="SUPFAM" id="SSF50341">
    <property type="entry name" value="CheW-like"/>
    <property type="match status" value="1"/>
</dbReference>
<comment type="caution">
    <text evidence="2">The sequence shown here is derived from an EMBL/GenBank/DDBJ whole genome shotgun (WGS) entry which is preliminary data.</text>
</comment>
<protein>
    <submittedName>
        <fullName evidence="2">Chemotaxis protein CheW</fullName>
    </submittedName>
</protein>
<reference evidence="3" key="1">
    <citation type="journal article" date="2019" name="Int. J. Syst. Evol. Microbiol.">
        <title>The Global Catalogue of Microorganisms (GCM) 10K type strain sequencing project: providing services to taxonomists for standard genome sequencing and annotation.</title>
        <authorList>
            <consortium name="The Broad Institute Genomics Platform"/>
            <consortium name="The Broad Institute Genome Sequencing Center for Infectious Disease"/>
            <person name="Wu L."/>
            <person name="Ma J."/>
        </authorList>
    </citation>
    <scope>NUCLEOTIDE SEQUENCE [LARGE SCALE GENOMIC DNA]</scope>
    <source>
        <strain evidence="3">CCUG 54822</strain>
    </source>
</reference>